<dbReference type="FunFam" id="1.10.10.10:FF:000001">
    <property type="entry name" value="LysR family transcriptional regulator"/>
    <property type="match status" value="1"/>
</dbReference>
<dbReference type="Gene3D" id="1.10.10.10">
    <property type="entry name" value="Winged helix-like DNA-binding domain superfamily/Winged helix DNA-binding domain"/>
    <property type="match status" value="1"/>
</dbReference>
<dbReference type="Gene3D" id="3.40.190.10">
    <property type="entry name" value="Periplasmic binding protein-like II"/>
    <property type="match status" value="2"/>
</dbReference>
<dbReference type="AlphaFoldDB" id="A0A1G8RER3"/>
<keyword evidence="7" id="KW-1185">Reference proteome</keyword>
<evidence type="ECO:0000313" key="6">
    <source>
        <dbReference type="EMBL" id="SDJ15005.1"/>
    </source>
</evidence>
<dbReference type="Pfam" id="PF03466">
    <property type="entry name" value="LysR_substrate"/>
    <property type="match status" value="1"/>
</dbReference>
<dbReference type="InterPro" id="IPR000847">
    <property type="entry name" value="LysR_HTH_N"/>
</dbReference>
<dbReference type="RefSeq" id="WP_090364699.1">
    <property type="nucleotide sequence ID" value="NZ_FNEM01000005.1"/>
</dbReference>
<dbReference type="SUPFAM" id="SSF53850">
    <property type="entry name" value="Periplasmic binding protein-like II"/>
    <property type="match status" value="1"/>
</dbReference>
<evidence type="ECO:0000313" key="7">
    <source>
        <dbReference type="Proteomes" id="UP000199527"/>
    </source>
</evidence>
<evidence type="ECO:0000259" key="5">
    <source>
        <dbReference type="PROSITE" id="PS50931"/>
    </source>
</evidence>
<dbReference type="CDD" id="cd08422">
    <property type="entry name" value="PBP2_CrgA_like"/>
    <property type="match status" value="1"/>
</dbReference>
<dbReference type="GO" id="GO:0006351">
    <property type="term" value="P:DNA-templated transcription"/>
    <property type="evidence" value="ECO:0007669"/>
    <property type="project" value="TreeGrafter"/>
</dbReference>
<feature type="domain" description="HTH lysR-type" evidence="5">
    <location>
        <begin position="1"/>
        <end position="58"/>
    </location>
</feature>
<dbReference type="GO" id="GO:0003700">
    <property type="term" value="F:DNA-binding transcription factor activity"/>
    <property type="evidence" value="ECO:0007669"/>
    <property type="project" value="InterPro"/>
</dbReference>
<dbReference type="EMBL" id="FNEM01000005">
    <property type="protein sequence ID" value="SDJ15005.1"/>
    <property type="molecule type" value="Genomic_DNA"/>
</dbReference>
<dbReference type="Proteomes" id="UP000199527">
    <property type="component" value="Unassembled WGS sequence"/>
</dbReference>
<proteinExistence type="inferred from homology"/>
<evidence type="ECO:0000256" key="4">
    <source>
        <dbReference type="ARBA" id="ARBA00023163"/>
    </source>
</evidence>
<dbReference type="GO" id="GO:0043565">
    <property type="term" value="F:sequence-specific DNA binding"/>
    <property type="evidence" value="ECO:0007669"/>
    <property type="project" value="TreeGrafter"/>
</dbReference>
<dbReference type="Pfam" id="PF00126">
    <property type="entry name" value="HTH_1"/>
    <property type="match status" value="1"/>
</dbReference>
<dbReference type="PANTHER" id="PTHR30537">
    <property type="entry name" value="HTH-TYPE TRANSCRIPTIONAL REGULATOR"/>
    <property type="match status" value="1"/>
</dbReference>
<comment type="similarity">
    <text evidence="1">Belongs to the LysR transcriptional regulatory family.</text>
</comment>
<protein>
    <submittedName>
        <fullName evidence="6">DNA-binding transcriptional regulator, LysR family</fullName>
    </submittedName>
</protein>
<dbReference type="OrthoDB" id="9786526at2"/>
<evidence type="ECO:0000256" key="2">
    <source>
        <dbReference type="ARBA" id="ARBA00023015"/>
    </source>
</evidence>
<keyword evidence="4" id="KW-0804">Transcription</keyword>
<name>A0A1G8RER3_9GAMM</name>
<keyword evidence="2" id="KW-0805">Transcription regulation</keyword>
<evidence type="ECO:0000256" key="3">
    <source>
        <dbReference type="ARBA" id="ARBA00023125"/>
    </source>
</evidence>
<dbReference type="InterPro" id="IPR036390">
    <property type="entry name" value="WH_DNA-bd_sf"/>
</dbReference>
<dbReference type="InterPro" id="IPR036388">
    <property type="entry name" value="WH-like_DNA-bd_sf"/>
</dbReference>
<dbReference type="SUPFAM" id="SSF46785">
    <property type="entry name" value="Winged helix' DNA-binding domain"/>
    <property type="match status" value="1"/>
</dbReference>
<accession>A0A1G8RER3</accession>
<dbReference type="PANTHER" id="PTHR30537:SF68">
    <property type="entry name" value="TRANSCRIPTIONAL REGULATOR-RELATED"/>
    <property type="match status" value="1"/>
</dbReference>
<evidence type="ECO:0000256" key="1">
    <source>
        <dbReference type="ARBA" id="ARBA00009437"/>
    </source>
</evidence>
<gene>
    <name evidence="6" type="ORF">SAMN04488540_105140</name>
</gene>
<organism evidence="6 7">
    <name type="scientific">Ferrimonas sediminum</name>
    <dbReference type="NCBI Taxonomy" id="718193"/>
    <lineage>
        <taxon>Bacteria</taxon>
        <taxon>Pseudomonadati</taxon>
        <taxon>Pseudomonadota</taxon>
        <taxon>Gammaproteobacteria</taxon>
        <taxon>Alteromonadales</taxon>
        <taxon>Ferrimonadaceae</taxon>
        <taxon>Ferrimonas</taxon>
    </lineage>
</organism>
<reference evidence="7" key="1">
    <citation type="submission" date="2016-10" db="EMBL/GenBank/DDBJ databases">
        <authorList>
            <person name="Varghese N."/>
            <person name="Submissions S."/>
        </authorList>
    </citation>
    <scope>NUCLEOTIDE SEQUENCE [LARGE SCALE GENOMIC DNA]</scope>
    <source>
        <strain evidence="7">DSM 23317</strain>
    </source>
</reference>
<dbReference type="InterPro" id="IPR005119">
    <property type="entry name" value="LysR_subst-bd"/>
</dbReference>
<sequence>MKTEDLSLFHLVADCQSFTQAASISDLPVANVSRRIKALEQDLGFMLFQRTTRQLRITEAGDQFYQRTRPLLNELNNTLQELQGAQQELKGRLRIQMFADSNLILPLLQQYQQRHPGVTFDIVVSDRELDLVENGFDLGMRLGKQRDSSQVARQAGTLRRLVVASPDYLARHGRPERPEALSQRNCVLFRMPNGQLDDDWQVDPHNRVKVQGDFIVNQQSMLSDLILSGHGIGFLPNLIALPLIQEGKLEQLFEGDPSFGEAIWLIYSSRQLQTRLLKDFIEFILTATKNDPTLYHIL</sequence>
<dbReference type="PROSITE" id="PS50931">
    <property type="entry name" value="HTH_LYSR"/>
    <property type="match status" value="1"/>
</dbReference>
<dbReference type="InterPro" id="IPR058163">
    <property type="entry name" value="LysR-type_TF_proteobact-type"/>
</dbReference>
<keyword evidence="3 6" id="KW-0238">DNA-binding</keyword>